<reference evidence="2 3" key="1">
    <citation type="journal article" date="2019" name="Int. J. Syst. Evol. Microbiol.">
        <title>The Global Catalogue of Microorganisms (GCM) 10K type strain sequencing project: providing services to taxonomists for standard genome sequencing and annotation.</title>
        <authorList>
            <consortium name="The Broad Institute Genomics Platform"/>
            <consortium name="The Broad Institute Genome Sequencing Center for Infectious Disease"/>
            <person name="Wu L."/>
            <person name="Ma J."/>
        </authorList>
    </citation>
    <scope>NUCLEOTIDE SEQUENCE [LARGE SCALE GENOMIC DNA]</scope>
    <source>
        <strain evidence="2 3">JCM 13850</strain>
    </source>
</reference>
<sequence>MERPVLPVAPWPRGAGGESAAPAAPNAHVGSVGPVGRVRVRAAAEPQGADGPVFDRPRGAPTPPEGGATRVFRPGLRSGIAVAAVAVLVAGGVAYLVRDGGGGGRDGAPGAEAADKVFAVPAALYDGHQQTITAVAVHGDTAVTVGSETVDTPRGQILVSSDGGEAWNVAKVKDEGGTSGDVPEVVAAGSRSWAALGGGPGGVAVWTSADGRTWSHRAAGEGVFNPGDHVTGLAATSAGFAAIGTNQSAPVLWTSSDGATWQRQQPALQGVPQSIAASGNTLVVRSDKGDLWRSADGGRTWARAEVPQSDGSYGPVVALTSGPGGFFAAREGRRTGGSSKNPKKRGLAVFFRSSDGVGWTRSSTIDRRTYSGLAALGGSDAGLAALTPLTDGRVAVQRSTDGVNWQSVERLATDQGRKAESTAALPKGVLVAGHQNTGAYLTAPGARHGDIDLLSVPGAVTPDRTIRRLVSANGTALAIGSGAGEAAVWATRDGKAWTRAGGTGLTGPGVQRLSAAAYGPKGWVAAGRSATKPLLLTSADANTWNPVTAPADDDGELGGAAYGPAGYVVVGSTDKSPIAWRSDDLAQWTAGSGDLQDGKMHDVASVTKGYVAVGERNGAPAVWTSDDGAKWTSVQPPQAQGPLTHVVARGDTVVATGAGNVVAMSSDAGRTWRAQTVQASALAASLATPRGFVLAGTPAGTDDVALWSSADGASWRTTRPRGARLEGDGSQRLTGLAVQGGGLIATGTDGTTPTLWRTDLP</sequence>
<feature type="region of interest" description="Disordered" evidence="1">
    <location>
        <begin position="45"/>
        <end position="70"/>
    </location>
</feature>
<feature type="compositionally biased region" description="Low complexity" evidence="1">
    <location>
        <begin position="18"/>
        <end position="32"/>
    </location>
</feature>
<gene>
    <name evidence="2" type="ORF">GCM10009727_44670</name>
</gene>
<evidence type="ECO:0000313" key="3">
    <source>
        <dbReference type="Proteomes" id="UP001501020"/>
    </source>
</evidence>
<dbReference type="EMBL" id="BAAAMR010000039">
    <property type="protein sequence ID" value="GAA2144704.1"/>
    <property type="molecule type" value="Genomic_DNA"/>
</dbReference>
<feature type="region of interest" description="Disordered" evidence="1">
    <location>
        <begin position="1"/>
        <end position="32"/>
    </location>
</feature>
<dbReference type="InterPro" id="IPR015943">
    <property type="entry name" value="WD40/YVTN_repeat-like_dom_sf"/>
</dbReference>
<evidence type="ECO:0008006" key="4">
    <source>
        <dbReference type="Google" id="ProtNLM"/>
    </source>
</evidence>
<proteinExistence type="predicted"/>
<comment type="caution">
    <text evidence="2">The sequence shown here is derived from an EMBL/GenBank/DDBJ whole genome shotgun (WGS) entry which is preliminary data.</text>
</comment>
<keyword evidence="3" id="KW-1185">Reference proteome</keyword>
<protein>
    <recommendedName>
        <fullName evidence="4">Exo-alpha-sialidase</fullName>
    </recommendedName>
</protein>
<accession>A0ABN2ZMU9</accession>
<name>A0ABN2ZMU9_9ACTN</name>
<organism evidence="2 3">
    <name type="scientific">Actinomadura napierensis</name>
    <dbReference type="NCBI Taxonomy" id="267854"/>
    <lineage>
        <taxon>Bacteria</taxon>
        <taxon>Bacillati</taxon>
        <taxon>Actinomycetota</taxon>
        <taxon>Actinomycetes</taxon>
        <taxon>Streptosporangiales</taxon>
        <taxon>Thermomonosporaceae</taxon>
        <taxon>Actinomadura</taxon>
    </lineage>
</organism>
<dbReference type="Gene3D" id="2.130.10.10">
    <property type="entry name" value="YVTN repeat-like/Quinoprotein amine dehydrogenase"/>
    <property type="match status" value="2"/>
</dbReference>
<evidence type="ECO:0000256" key="1">
    <source>
        <dbReference type="SAM" id="MobiDB-lite"/>
    </source>
</evidence>
<evidence type="ECO:0000313" key="2">
    <source>
        <dbReference type="EMBL" id="GAA2144704.1"/>
    </source>
</evidence>
<dbReference type="Proteomes" id="UP001501020">
    <property type="component" value="Unassembled WGS sequence"/>
</dbReference>
<dbReference type="SUPFAM" id="SSF110296">
    <property type="entry name" value="Oligoxyloglucan reducing end-specific cellobiohydrolase"/>
    <property type="match status" value="2"/>
</dbReference>